<dbReference type="Proteomes" id="UP000239047">
    <property type="component" value="Unassembled WGS sequence"/>
</dbReference>
<feature type="transmembrane region" description="Helical" evidence="1">
    <location>
        <begin position="154"/>
        <end position="178"/>
    </location>
</feature>
<dbReference type="Pfam" id="PF12679">
    <property type="entry name" value="ABC2_membrane_2"/>
    <property type="match status" value="1"/>
</dbReference>
<dbReference type="RefSeq" id="WP_104059858.1">
    <property type="nucleotide sequence ID" value="NZ_PREZ01000012.1"/>
</dbReference>
<evidence type="ECO:0000313" key="2">
    <source>
        <dbReference type="EMBL" id="PPA68456.1"/>
    </source>
</evidence>
<feature type="transmembrane region" description="Helical" evidence="1">
    <location>
        <begin position="77"/>
        <end position="95"/>
    </location>
</feature>
<comment type="caution">
    <text evidence="2">The sequence shown here is derived from an EMBL/GenBank/DDBJ whole genome shotgun (WGS) entry which is preliminary data.</text>
</comment>
<evidence type="ECO:0000313" key="3">
    <source>
        <dbReference type="Proteomes" id="UP000239047"/>
    </source>
</evidence>
<feature type="transmembrane region" description="Helical" evidence="1">
    <location>
        <begin position="230"/>
        <end position="249"/>
    </location>
</feature>
<dbReference type="OrthoDB" id="4187110at2"/>
<dbReference type="GO" id="GO:0005886">
    <property type="term" value="C:plasma membrane"/>
    <property type="evidence" value="ECO:0007669"/>
    <property type="project" value="UniProtKB-SubCell"/>
</dbReference>
<keyword evidence="1" id="KW-1133">Transmembrane helix</keyword>
<keyword evidence="1" id="KW-0812">Transmembrane</keyword>
<feature type="transmembrane region" description="Helical" evidence="1">
    <location>
        <begin position="185"/>
        <end position="204"/>
    </location>
</feature>
<name>A0A2S5G652_9BACL</name>
<organism evidence="2 3">
    <name type="scientific">Jeotgalibacillus proteolyticus</name>
    <dbReference type="NCBI Taxonomy" id="2082395"/>
    <lineage>
        <taxon>Bacteria</taxon>
        <taxon>Bacillati</taxon>
        <taxon>Bacillota</taxon>
        <taxon>Bacilli</taxon>
        <taxon>Bacillales</taxon>
        <taxon>Caryophanaceae</taxon>
        <taxon>Jeotgalibacillus</taxon>
    </lineage>
</organism>
<dbReference type="GO" id="GO:0140359">
    <property type="term" value="F:ABC-type transporter activity"/>
    <property type="evidence" value="ECO:0007669"/>
    <property type="project" value="InterPro"/>
</dbReference>
<dbReference type="PANTHER" id="PTHR43471">
    <property type="entry name" value="ABC TRANSPORTER PERMEASE"/>
    <property type="match status" value="1"/>
</dbReference>
<feature type="transmembrane region" description="Helical" evidence="1">
    <location>
        <begin position="116"/>
        <end position="142"/>
    </location>
</feature>
<sequence>MMRELFVLMQKEFIEMIRNYKIIWMPLLFISFGIMQPLTAYYLSDILKEFGGLPEGAIVEIPLPTSPQIFIDTLSQFSQLGNLIVVLALMGMLAGERTSGAAHMILTKPVSYTSYFLSKWIAAFLLIILSYLAGILSAIYYIHLLFEPLSWTDVFISSSFYILWLLFIVSITLMFSALLKKTTAVAAVSILLILGFSVLPALFIEPLKWSPGNLMTLAGQSISGESLTDLFPIAAITILLIMGMISTAIQYMKRREWLR</sequence>
<dbReference type="EMBL" id="PREZ01000012">
    <property type="protein sequence ID" value="PPA68456.1"/>
    <property type="molecule type" value="Genomic_DNA"/>
</dbReference>
<keyword evidence="1" id="KW-0472">Membrane</keyword>
<feature type="transmembrane region" description="Helical" evidence="1">
    <location>
        <begin position="21"/>
        <end position="43"/>
    </location>
</feature>
<accession>A0A2S5G652</accession>
<keyword evidence="3" id="KW-1185">Reference proteome</keyword>
<gene>
    <name evidence="2" type="ORF">C4B60_20650</name>
</gene>
<protein>
    <submittedName>
        <fullName evidence="2">ABC transporter permease</fullName>
    </submittedName>
</protein>
<dbReference type="AlphaFoldDB" id="A0A2S5G652"/>
<proteinExistence type="predicted"/>
<evidence type="ECO:0000256" key="1">
    <source>
        <dbReference type="SAM" id="Phobius"/>
    </source>
</evidence>
<reference evidence="2 3" key="1">
    <citation type="submission" date="2018-02" db="EMBL/GenBank/DDBJ databases">
        <title>Jeotgalibacillus proteolyticum sp. nov. a protease producing bacterium isolated from ocean sediments of Laizhou Bay.</title>
        <authorList>
            <person name="Li Y."/>
        </authorList>
    </citation>
    <scope>NUCLEOTIDE SEQUENCE [LARGE SCALE GENOMIC DNA]</scope>
    <source>
        <strain evidence="2 3">22-7</strain>
    </source>
</reference>